<dbReference type="Gene3D" id="3.30.450.40">
    <property type="match status" value="1"/>
</dbReference>
<evidence type="ECO:0000259" key="6">
    <source>
        <dbReference type="Pfam" id="PF03444"/>
    </source>
</evidence>
<keyword evidence="1" id="KW-0678">Repressor</keyword>
<dbReference type="Pfam" id="PF03444">
    <property type="entry name" value="WHD_HrcA"/>
    <property type="match status" value="1"/>
</dbReference>
<dbReference type="AlphaFoldDB" id="A0A0G0UUY6"/>
<dbReference type="Proteomes" id="UP000034961">
    <property type="component" value="Unassembled WGS sequence"/>
</dbReference>
<dbReference type="PANTHER" id="PTHR34824:SF1">
    <property type="entry name" value="HEAT-INDUCIBLE TRANSCRIPTION REPRESSOR HRCA"/>
    <property type="match status" value="1"/>
</dbReference>
<dbReference type="InterPro" id="IPR036390">
    <property type="entry name" value="WH_DNA-bd_sf"/>
</dbReference>
<comment type="caution">
    <text evidence="7">The sequence shown here is derived from an EMBL/GenBank/DDBJ whole genome shotgun (WGS) entry which is preliminary data.</text>
</comment>
<evidence type="ECO:0000259" key="5">
    <source>
        <dbReference type="Pfam" id="PF01628"/>
    </source>
</evidence>
<feature type="domain" description="Winged helix-turn-helix transcription repressor HrcA DNA-binding" evidence="6">
    <location>
        <begin position="2"/>
        <end position="72"/>
    </location>
</feature>
<protein>
    <submittedName>
        <fullName evidence="7">Transcriptional regulator of heat shock protein</fullName>
    </submittedName>
</protein>
<evidence type="ECO:0000256" key="3">
    <source>
        <dbReference type="ARBA" id="ARBA00023016"/>
    </source>
</evidence>
<dbReference type="GO" id="GO:0045892">
    <property type="term" value="P:negative regulation of DNA-templated transcription"/>
    <property type="evidence" value="ECO:0007669"/>
    <property type="project" value="TreeGrafter"/>
</dbReference>
<keyword evidence="3 7" id="KW-0346">Stress response</keyword>
<evidence type="ECO:0000313" key="8">
    <source>
        <dbReference type="Proteomes" id="UP000034961"/>
    </source>
</evidence>
<accession>A0A0G0UUY6</accession>
<evidence type="ECO:0000256" key="4">
    <source>
        <dbReference type="ARBA" id="ARBA00023163"/>
    </source>
</evidence>
<organism evidence="7 8">
    <name type="scientific">Candidatus Roizmanbacteria bacterium GW2011_GWA1_41_13</name>
    <dbReference type="NCBI Taxonomy" id="1618474"/>
    <lineage>
        <taxon>Bacteria</taxon>
        <taxon>Candidatus Roizmaniibacteriota</taxon>
    </lineage>
</organism>
<dbReference type="InterPro" id="IPR029016">
    <property type="entry name" value="GAF-like_dom_sf"/>
</dbReference>
<proteinExistence type="predicted"/>
<sequence length="239" mass="27339">MNLSDRQIKILKAIIEEYIESAQAVGSETLEKKYQLSVSPATIRNEMVQLTNLGYLKKPHKSAGRVPTPMALKYYVSRLLEQEVMPVSEEVSVKEKMWNVRHQRQELISEAVHTLAERSKSLAVASTDDGQLFYAGSANILDYPEFFDIDLTRAVLAHLDRSAFWQDLYQRSVGNDPFYLILGEEFPEEIFFPCSYLYARFNSNGHSGAIGIVGPYRLQYRRLIPMVTYFGELLSELGR</sequence>
<reference evidence="7 8" key="1">
    <citation type="journal article" date="2015" name="Nature">
        <title>rRNA introns, odd ribosomes, and small enigmatic genomes across a large radiation of phyla.</title>
        <authorList>
            <person name="Brown C.T."/>
            <person name="Hug L.A."/>
            <person name="Thomas B.C."/>
            <person name="Sharon I."/>
            <person name="Castelle C.J."/>
            <person name="Singh A."/>
            <person name="Wilkins M.J."/>
            <person name="Williams K.H."/>
            <person name="Banfield J.F."/>
        </authorList>
    </citation>
    <scope>NUCLEOTIDE SEQUENCE [LARGE SCALE GENOMIC DNA]</scope>
</reference>
<dbReference type="InterPro" id="IPR005104">
    <property type="entry name" value="WHTH_HrcA_DNA-bd"/>
</dbReference>
<dbReference type="GO" id="GO:0003677">
    <property type="term" value="F:DNA binding"/>
    <property type="evidence" value="ECO:0007669"/>
    <property type="project" value="InterPro"/>
</dbReference>
<dbReference type="Gene3D" id="1.10.10.10">
    <property type="entry name" value="Winged helix-like DNA-binding domain superfamily/Winged helix DNA-binding domain"/>
    <property type="match status" value="1"/>
</dbReference>
<evidence type="ECO:0000313" key="7">
    <source>
        <dbReference type="EMBL" id="KKR91341.1"/>
    </source>
</evidence>
<dbReference type="EMBL" id="LCAN01000040">
    <property type="protein sequence ID" value="KKR91341.1"/>
    <property type="molecule type" value="Genomic_DNA"/>
</dbReference>
<dbReference type="SUPFAM" id="SSF55781">
    <property type="entry name" value="GAF domain-like"/>
    <property type="match status" value="1"/>
</dbReference>
<dbReference type="InterPro" id="IPR002571">
    <property type="entry name" value="HrcA"/>
</dbReference>
<dbReference type="InterPro" id="IPR021153">
    <property type="entry name" value="HrcA_C"/>
</dbReference>
<dbReference type="SUPFAM" id="SSF46785">
    <property type="entry name" value="Winged helix' DNA-binding domain"/>
    <property type="match status" value="1"/>
</dbReference>
<keyword evidence="4" id="KW-0804">Transcription</keyword>
<dbReference type="PATRIC" id="fig|1618474.3.peg.1009"/>
<feature type="domain" description="Heat-inducible transcription repressor HrcA C-terminal" evidence="5">
    <location>
        <begin position="95"/>
        <end position="224"/>
    </location>
</feature>
<dbReference type="Pfam" id="PF01628">
    <property type="entry name" value="HrcA"/>
    <property type="match status" value="1"/>
</dbReference>
<dbReference type="PANTHER" id="PTHR34824">
    <property type="entry name" value="HEAT-INDUCIBLE TRANSCRIPTION REPRESSOR HRCA"/>
    <property type="match status" value="1"/>
</dbReference>
<name>A0A0G0UUY6_9BACT</name>
<gene>
    <name evidence="7" type="ORF">UU41_C0040G0010</name>
</gene>
<dbReference type="InterPro" id="IPR036388">
    <property type="entry name" value="WH-like_DNA-bd_sf"/>
</dbReference>
<evidence type="ECO:0000256" key="1">
    <source>
        <dbReference type="ARBA" id="ARBA00022491"/>
    </source>
</evidence>
<keyword evidence="2" id="KW-0805">Transcription regulation</keyword>
<evidence type="ECO:0000256" key="2">
    <source>
        <dbReference type="ARBA" id="ARBA00023015"/>
    </source>
</evidence>